<dbReference type="AlphaFoldDB" id="A0AAD5V2J5"/>
<sequence>MPKEFQRKRGRKHKKKAEEDAPPEINQDQYTSEPQAGPSWIVPASNNNATTNQEAPFGFVDAEVKAYFRTVDTQIREWQEEGFHTAEVEEDTDPNEDRRLFFVAALNEMSGKERELATDPDCSSILERMSYSMDDFARRVFMDRLTGSFEQLVKHRFASHVCQTFFAIAADTVSREARGILPPVPESADEGELRTLTRLVLDVCEELQPNLSSLIMDPFASHVVRALLALLCPHLYPQDQPNRSSHVRSKRSAAYKAKQGTMSSVFAGIDKKVQAKSVPVDFTRAAGQFVTLLRESLDQNEVRALAANQVASPVLQMLLEIEADQRIHDSPGSLMDSVLAGLISALHEDASAVPEPSDYVGTLLRDPTSSHLLETLVSRSPSGAFTVLWASYFKGKLPRLAVHPVANFVVAKALERVDEEQLSDACQEIEPVVPKLVKTSRMGVLRALIDRSATLHAREGEIMETVYKAFDLTSAEDRKLLVPCVLRLLSLKEFQDASSLAKKEPEDPTEGQHQRRRKDTTTDPMEPKTQGAVLLQSLLRLPSPSNQPVLDSIQSLSVDDLLAMAFHVTSSRVLDAIFDSPTVPPKSKRAFVLRFIGHFHILYDDRIGSRVGDRCWAFADPYFREKIARSVVPHENTLAGSSYGKYFTRNLNLRLLKRNPEEWKTFQAKAKFPDHQPPSTEDPKSHPDKMQGIEEKGQHNLHQKHSSDQPSTLASVSTATTKKEKKRKIRVDNEIDELFDKAIGKKIKRAGLGETEDQKGSKDNSGESESKGVRGLKKDKDKKRSKGGEAGDKVLEDVMTAIKSAPKDGDRKIKKRTKH</sequence>
<feature type="region of interest" description="Disordered" evidence="5">
    <location>
        <begin position="668"/>
        <end position="727"/>
    </location>
</feature>
<name>A0AAD5V2J5_9APHY</name>
<evidence type="ECO:0000313" key="7">
    <source>
        <dbReference type="Proteomes" id="UP001212997"/>
    </source>
</evidence>
<dbReference type="InterPro" id="IPR040000">
    <property type="entry name" value="NOP9"/>
</dbReference>
<accession>A0AAD5V2J5</accession>
<dbReference type="GO" id="GO:0005730">
    <property type="term" value="C:nucleolus"/>
    <property type="evidence" value="ECO:0007669"/>
    <property type="project" value="TreeGrafter"/>
</dbReference>
<feature type="compositionally biased region" description="Basic and acidic residues" evidence="5">
    <location>
        <begin position="786"/>
        <end position="796"/>
    </location>
</feature>
<feature type="compositionally biased region" description="Basic and acidic residues" evidence="5">
    <location>
        <begin position="681"/>
        <end position="698"/>
    </location>
</feature>
<evidence type="ECO:0000256" key="4">
    <source>
        <dbReference type="ARBA" id="ARBA00031929"/>
    </source>
</evidence>
<feature type="compositionally biased region" description="Polar residues" evidence="5">
    <location>
        <begin position="708"/>
        <end position="720"/>
    </location>
</feature>
<reference evidence="6" key="1">
    <citation type="submission" date="2022-07" db="EMBL/GenBank/DDBJ databases">
        <title>Genome Sequence of Physisporinus lineatus.</title>
        <authorList>
            <person name="Buettner E."/>
        </authorList>
    </citation>
    <scope>NUCLEOTIDE SEQUENCE</scope>
    <source>
        <strain evidence="6">VT162</strain>
    </source>
</reference>
<feature type="compositionally biased region" description="Basic and acidic residues" evidence="5">
    <location>
        <begin position="501"/>
        <end position="513"/>
    </location>
</feature>
<feature type="region of interest" description="Disordered" evidence="5">
    <location>
        <begin position="748"/>
        <end position="819"/>
    </location>
</feature>
<dbReference type="InterPro" id="IPR011989">
    <property type="entry name" value="ARM-like"/>
</dbReference>
<dbReference type="SMART" id="SM00025">
    <property type="entry name" value="Pumilio"/>
    <property type="match status" value="5"/>
</dbReference>
<evidence type="ECO:0000256" key="2">
    <source>
        <dbReference type="ARBA" id="ARBA00022737"/>
    </source>
</evidence>
<dbReference type="InterPro" id="IPR016024">
    <property type="entry name" value="ARM-type_fold"/>
</dbReference>
<keyword evidence="2" id="KW-0677">Repeat</keyword>
<dbReference type="GO" id="GO:0000480">
    <property type="term" value="P:endonucleolytic cleavage in 5'-ETS of tricistronic rRNA transcript (SSU-rRNA, 5.8S rRNA, LSU-rRNA)"/>
    <property type="evidence" value="ECO:0007669"/>
    <property type="project" value="TreeGrafter"/>
</dbReference>
<gene>
    <name evidence="6" type="ORF">NLI96_g5639</name>
</gene>
<dbReference type="Pfam" id="PF22493">
    <property type="entry name" value="PUF_NOP9"/>
    <property type="match status" value="1"/>
</dbReference>
<dbReference type="GO" id="GO:0000447">
    <property type="term" value="P:endonucleolytic cleavage in ITS1 to separate SSU-rRNA from 5.8S rRNA and LSU-rRNA from tricistronic rRNA transcript (SSU-rRNA, 5.8S rRNA, LSU-rRNA)"/>
    <property type="evidence" value="ECO:0007669"/>
    <property type="project" value="TreeGrafter"/>
</dbReference>
<dbReference type="EMBL" id="JANAWD010000189">
    <property type="protein sequence ID" value="KAJ3484450.1"/>
    <property type="molecule type" value="Genomic_DNA"/>
</dbReference>
<feature type="region of interest" description="Disordered" evidence="5">
    <location>
        <begin position="499"/>
        <end position="527"/>
    </location>
</feature>
<proteinExistence type="predicted"/>
<protein>
    <recommendedName>
        <fullName evidence="1">Nucleolar protein 9</fullName>
    </recommendedName>
    <alternativeName>
        <fullName evidence="3 4">Pumilio domain-containing protein NOP9</fullName>
    </alternativeName>
</protein>
<dbReference type="GO" id="GO:0000056">
    <property type="term" value="P:ribosomal small subunit export from nucleus"/>
    <property type="evidence" value="ECO:0007669"/>
    <property type="project" value="TreeGrafter"/>
</dbReference>
<keyword evidence="7" id="KW-1185">Reference proteome</keyword>
<feature type="compositionally biased region" description="Polar residues" evidence="5">
    <location>
        <begin position="44"/>
        <end position="53"/>
    </location>
</feature>
<dbReference type="GO" id="GO:0030688">
    <property type="term" value="C:preribosome, small subunit precursor"/>
    <property type="evidence" value="ECO:0007669"/>
    <property type="project" value="TreeGrafter"/>
</dbReference>
<dbReference type="Proteomes" id="UP001212997">
    <property type="component" value="Unassembled WGS sequence"/>
</dbReference>
<feature type="compositionally biased region" description="Basic and acidic residues" evidence="5">
    <location>
        <begin position="756"/>
        <end position="779"/>
    </location>
</feature>
<evidence type="ECO:0000256" key="5">
    <source>
        <dbReference type="SAM" id="MobiDB-lite"/>
    </source>
</evidence>
<dbReference type="PANTHER" id="PTHR13102:SF0">
    <property type="entry name" value="NUCLEOLAR PROTEIN 9"/>
    <property type="match status" value="1"/>
</dbReference>
<dbReference type="GO" id="GO:0030686">
    <property type="term" value="C:90S preribosome"/>
    <property type="evidence" value="ECO:0007669"/>
    <property type="project" value="TreeGrafter"/>
</dbReference>
<dbReference type="Gene3D" id="1.25.10.10">
    <property type="entry name" value="Leucine-rich Repeat Variant"/>
    <property type="match status" value="3"/>
</dbReference>
<evidence type="ECO:0000313" key="6">
    <source>
        <dbReference type="EMBL" id="KAJ3484450.1"/>
    </source>
</evidence>
<evidence type="ECO:0000256" key="1">
    <source>
        <dbReference type="ARBA" id="ARBA00016427"/>
    </source>
</evidence>
<dbReference type="GO" id="GO:0000472">
    <property type="term" value="P:endonucleolytic cleavage to generate mature 5'-end of SSU-rRNA from (SSU-rRNA, 5.8S rRNA, LSU-rRNA)"/>
    <property type="evidence" value="ECO:0007669"/>
    <property type="project" value="TreeGrafter"/>
</dbReference>
<dbReference type="GO" id="GO:0003723">
    <property type="term" value="F:RNA binding"/>
    <property type="evidence" value="ECO:0007669"/>
    <property type="project" value="InterPro"/>
</dbReference>
<comment type="caution">
    <text evidence="6">The sequence shown here is derived from an EMBL/GenBank/DDBJ whole genome shotgun (WGS) entry which is preliminary data.</text>
</comment>
<feature type="region of interest" description="Disordered" evidence="5">
    <location>
        <begin position="1"/>
        <end position="53"/>
    </location>
</feature>
<organism evidence="6 7">
    <name type="scientific">Meripilus lineatus</name>
    <dbReference type="NCBI Taxonomy" id="2056292"/>
    <lineage>
        <taxon>Eukaryota</taxon>
        <taxon>Fungi</taxon>
        <taxon>Dikarya</taxon>
        <taxon>Basidiomycota</taxon>
        <taxon>Agaricomycotina</taxon>
        <taxon>Agaricomycetes</taxon>
        <taxon>Polyporales</taxon>
        <taxon>Meripilaceae</taxon>
        <taxon>Meripilus</taxon>
    </lineage>
</organism>
<dbReference type="InterPro" id="IPR001313">
    <property type="entry name" value="Pumilio_RNA-bd_rpt"/>
</dbReference>
<evidence type="ECO:0000256" key="3">
    <source>
        <dbReference type="ARBA" id="ARBA00030932"/>
    </source>
</evidence>
<dbReference type="SUPFAM" id="SSF48371">
    <property type="entry name" value="ARM repeat"/>
    <property type="match status" value="2"/>
</dbReference>
<dbReference type="PANTHER" id="PTHR13102">
    <property type="entry name" value="NUCLEOLAR PROTEIN 9"/>
    <property type="match status" value="1"/>
</dbReference>